<dbReference type="InterPro" id="IPR013356">
    <property type="entry name" value="T2SS_GspD"/>
</dbReference>
<evidence type="ECO:0000259" key="14">
    <source>
        <dbReference type="Pfam" id="PF03958"/>
    </source>
</evidence>
<dbReference type="InterPro" id="IPR004846">
    <property type="entry name" value="T2SS/T3SS_dom"/>
</dbReference>
<evidence type="ECO:0000256" key="2">
    <source>
        <dbReference type="ARBA" id="ARBA00006980"/>
    </source>
</evidence>
<feature type="domain" description="NolW-like" evidence="14">
    <location>
        <begin position="204"/>
        <end position="274"/>
    </location>
</feature>
<feature type="region of interest" description="Disordered" evidence="11">
    <location>
        <begin position="306"/>
        <end position="401"/>
    </location>
</feature>
<keyword evidence="5" id="KW-0812">Transmembrane</keyword>
<dbReference type="InterPro" id="IPR050810">
    <property type="entry name" value="Bact_Secretion_Sys_Channel"/>
</dbReference>
<dbReference type="InterPro" id="IPR049371">
    <property type="entry name" value="GspD-like_N0"/>
</dbReference>
<feature type="compositionally biased region" description="Pro residues" evidence="11">
    <location>
        <begin position="764"/>
        <end position="774"/>
    </location>
</feature>
<feature type="domain" description="Type II/III secretion system secretin-like" evidence="13">
    <location>
        <begin position="531"/>
        <end position="700"/>
    </location>
</feature>
<keyword evidence="6 12" id="KW-0732">Signal</keyword>
<dbReference type="Gene3D" id="3.30.1370.120">
    <property type="match status" value="3"/>
</dbReference>
<dbReference type="InterPro" id="IPR006311">
    <property type="entry name" value="TAT_signal"/>
</dbReference>
<evidence type="ECO:0000256" key="6">
    <source>
        <dbReference type="ARBA" id="ARBA00022729"/>
    </source>
</evidence>
<dbReference type="InterPro" id="IPR038591">
    <property type="entry name" value="NolW-like_sf"/>
</dbReference>
<feature type="compositionally biased region" description="Low complexity" evidence="11">
    <location>
        <begin position="328"/>
        <end position="348"/>
    </location>
</feature>
<evidence type="ECO:0000256" key="9">
    <source>
        <dbReference type="ARBA" id="ARBA00023237"/>
    </source>
</evidence>
<evidence type="ECO:0000256" key="7">
    <source>
        <dbReference type="ARBA" id="ARBA00022927"/>
    </source>
</evidence>
<keyword evidence="3 10" id="KW-0813">Transport</keyword>
<feature type="chain" id="PRO_5047192242" evidence="12">
    <location>
        <begin position="33"/>
        <end position="893"/>
    </location>
</feature>
<dbReference type="Pfam" id="PF03958">
    <property type="entry name" value="Secretin_N"/>
    <property type="match status" value="3"/>
</dbReference>
<reference evidence="16 17" key="1">
    <citation type="submission" date="2021-07" db="EMBL/GenBank/DDBJ databases">
        <title>Paraburkholderia edwinii protects Aspergillus sp. from phenazines by acting as a toxin sponge.</title>
        <authorList>
            <person name="Dahlstrom K.M."/>
            <person name="Newman D.K."/>
        </authorList>
    </citation>
    <scope>NUCLEOTIDE SEQUENCE [LARGE SCALE GENOMIC DNA]</scope>
    <source>
        <strain evidence="16 17">Pe01</strain>
    </source>
</reference>
<dbReference type="PROSITE" id="PS51318">
    <property type="entry name" value="TAT"/>
    <property type="match status" value="1"/>
</dbReference>
<dbReference type="Pfam" id="PF21305">
    <property type="entry name" value="type_II_gspD_N0"/>
    <property type="match status" value="1"/>
</dbReference>
<protein>
    <submittedName>
        <fullName evidence="16">Type II secretion system secretin GspD</fullName>
    </submittedName>
</protein>
<evidence type="ECO:0000256" key="10">
    <source>
        <dbReference type="RuleBase" id="RU004004"/>
    </source>
</evidence>
<evidence type="ECO:0000259" key="15">
    <source>
        <dbReference type="Pfam" id="PF21305"/>
    </source>
</evidence>
<feature type="signal peptide" evidence="12">
    <location>
        <begin position="1"/>
        <end position="32"/>
    </location>
</feature>
<name>A0ABX8V014_9BURK</name>
<proteinExistence type="inferred from homology"/>
<evidence type="ECO:0000256" key="4">
    <source>
        <dbReference type="ARBA" id="ARBA00022452"/>
    </source>
</evidence>
<dbReference type="NCBIfam" id="TIGR02517">
    <property type="entry name" value="type_II_gspD"/>
    <property type="match status" value="1"/>
</dbReference>
<comment type="subcellular location">
    <subcellularLocation>
        <location evidence="1 10">Cell outer membrane</location>
    </subcellularLocation>
</comment>
<keyword evidence="17" id="KW-1185">Reference proteome</keyword>
<feature type="domain" description="NolW-like" evidence="14">
    <location>
        <begin position="281"/>
        <end position="434"/>
    </location>
</feature>
<feature type="region of interest" description="Disordered" evidence="11">
    <location>
        <begin position="757"/>
        <end position="810"/>
    </location>
</feature>
<dbReference type="InterPro" id="IPR005644">
    <property type="entry name" value="NolW-like"/>
</dbReference>
<feature type="domain" description="NolW-like" evidence="14">
    <location>
        <begin position="139"/>
        <end position="195"/>
    </location>
</feature>
<evidence type="ECO:0000256" key="8">
    <source>
        <dbReference type="ARBA" id="ARBA00023136"/>
    </source>
</evidence>
<keyword evidence="7" id="KW-0653">Protein transport</keyword>
<feature type="compositionally biased region" description="Gly residues" evidence="11">
    <location>
        <begin position="361"/>
        <end position="392"/>
    </location>
</feature>
<evidence type="ECO:0000259" key="13">
    <source>
        <dbReference type="Pfam" id="PF00263"/>
    </source>
</evidence>
<accession>A0ABX8V014</accession>
<dbReference type="Proteomes" id="UP000826462">
    <property type="component" value="Chromosome 2"/>
</dbReference>
<gene>
    <name evidence="16" type="primary">gspD</name>
    <name evidence="16" type="ORF">KZJ38_24380</name>
</gene>
<evidence type="ECO:0000256" key="5">
    <source>
        <dbReference type="ARBA" id="ARBA00022692"/>
    </source>
</evidence>
<dbReference type="PRINTS" id="PR00811">
    <property type="entry name" value="BCTERIALGSPD"/>
</dbReference>
<dbReference type="PANTHER" id="PTHR30332">
    <property type="entry name" value="PROBABLE GENERAL SECRETION PATHWAY PROTEIN D"/>
    <property type="match status" value="1"/>
</dbReference>
<keyword evidence="4" id="KW-1134">Transmembrane beta strand</keyword>
<keyword evidence="9" id="KW-0998">Cell outer membrane</keyword>
<feature type="domain" description="GspD-like N0" evidence="15">
    <location>
        <begin position="42"/>
        <end position="111"/>
    </location>
</feature>
<feature type="compositionally biased region" description="Low complexity" evidence="11">
    <location>
        <begin position="777"/>
        <end position="796"/>
    </location>
</feature>
<dbReference type="Pfam" id="PF00263">
    <property type="entry name" value="Secretin"/>
    <property type="match status" value="1"/>
</dbReference>
<comment type="similarity">
    <text evidence="2">Belongs to the bacterial secretin family. GSP D subfamily.</text>
</comment>
<evidence type="ECO:0000313" key="17">
    <source>
        <dbReference type="Proteomes" id="UP000826462"/>
    </source>
</evidence>
<dbReference type="EMBL" id="CP080096">
    <property type="protein sequence ID" value="QYD72830.1"/>
    <property type="molecule type" value="Genomic_DNA"/>
</dbReference>
<dbReference type="PANTHER" id="PTHR30332:SF24">
    <property type="entry name" value="SECRETIN GSPD-RELATED"/>
    <property type="match status" value="1"/>
</dbReference>
<organism evidence="16 17">
    <name type="scientific">Paraburkholderia edwinii</name>
    <dbReference type="NCBI Taxonomy" id="2861782"/>
    <lineage>
        <taxon>Bacteria</taxon>
        <taxon>Pseudomonadati</taxon>
        <taxon>Pseudomonadota</taxon>
        <taxon>Betaproteobacteria</taxon>
        <taxon>Burkholderiales</taxon>
        <taxon>Burkholderiaceae</taxon>
        <taxon>Paraburkholderia</taxon>
    </lineage>
</organism>
<dbReference type="RefSeq" id="WP_219802257.1">
    <property type="nucleotide sequence ID" value="NZ_CP080096.1"/>
</dbReference>
<sequence length="893" mass="91368">MTRTRSRFRRRSAAATCAMLVLSLLSDPLAHAQPQSQQQVNLSFSNVDISQVAKAIGAATDTTIIVDPRVKGQLNLVSDNPVSKELALKTLESALRMQGFSLVRDGGILKVVPEADAKLQGVPTYVGNTPKARGDQVITQVFRLRNGSANSLLPALKPLVSPNNQIAAYPADNTLIVTDYADNVRRIADIIAGVDGGGGGAQKVAVVPLNHESAVDLEPVVQKMLDPSNIGNTDATLKVSVTADPRINALLLRASDPGRIRDAKALIAQLDAPTRTPGNMHVVRLQNANAVELAKVLRGMLGLGGGDSASDSDKGSKSFNDGNGGFGSKNSSSGSGSSGSGTSSSTGTAGVPPLPGSSDSGSGGSTYGSGASGGSGGQGGLIAGARGGGPGSDNGTNGLIQADPATNSLVVTAPEPVYQNVRNVIDQLDVRRAQVYLEAMIVEMSATSAANLGVQWQGAVQSSGGNNILYGSTNFNVPPTSQGIVNLTAQGQSIAQNLSTIATTTLLNNGVNIGLIHQFGNFFGLGALVQALSTVSDASILSSPNLITLDNEEARIVVGSNVPIQTGSIATGTTVTSGNVSAFNTFDREDVGIVLHVKPQITQGGTIKLQIYSEDSSVDQSSINNPGGVTIIKRSVQSTVLSDDGEIVVLGGLIQDNYVDGNNKVPLLGDIPLIGSLFRAENKARTKTNVMVFLRPVIVRDGRTLADISTNRYDYVRQQTTDQPTDNRIIRDHDVPVLPPLTPSPAQGVPAQDGLFDLNRMTRPAPPPPPPPGGPVGAVPAGPAPGAGNPVGSPGASNTLNAPNGSGAASAQALQTRAQAQTQTQAIPVAPAASAVVESNATANANSSNSNNINTSSVAVGAPMGSAAQHATAAPLIDSFSSATGNSQRTDQP</sequence>
<evidence type="ECO:0000313" key="16">
    <source>
        <dbReference type="EMBL" id="QYD72830.1"/>
    </source>
</evidence>
<keyword evidence="8" id="KW-0472">Membrane</keyword>
<evidence type="ECO:0000256" key="11">
    <source>
        <dbReference type="SAM" id="MobiDB-lite"/>
    </source>
</evidence>
<evidence type="ECO:0000256" key="3">
    <source>
        <dbReference type="ARBA" id="ARBA00022448"/>
    </source>
</evidence>
<evidence type="ECO:0000256" key="12">
    <source>
        <dbReference type="SAM" id="SignalP"/>
    </source>
</evidence>
<dbReference type="InterPro" id="IPR001775">
    <property type="entry name" value="GspD/PilQ"/>
</dbReference>
<evidence type="ECO:0000256" key="1">
    <source>
        <dbReference type="ARBA" id="ARBA00004442"/>
    </source>
</evidence>